<keyword evidence="12" id="KW-1185">Reference proteome</keyword>
<dbReference type="InterPro" id="IPR003594">
    <property type="entry name" value="HATPase_dom"/>
</dbReference>
<dbReference type="InterPro" id="IPR001610">
    <property type="entry name" value="PAC"/>
</dbReference>
<dbReference type="SUPFAM" id="SSF47384">
    <property type="entry name" value="Homodimeric domain of signal transducing histidine kinase"/>
    <property type="match status" value="1"/>
</dbReference>
<feature type="domain" description="Histidine kinase" evidence="8">
    <location>
        <begin position="461"/>
        <end position="674"/>
    </location>
</feature>
<dbReference type="NCBIfam" id="TIGR00229">
    <property type="entry name" value="sensory_box"/>
    <property type="match status" value="1"/>
</dbReference>
<dbReference type="InterPro" id="IPR052162">
    <property type="entry name" value="Sensor_kinase/Photoreceptor"/>
</dbReference>
<dbReference type="Proteomes" id="UP000664317">
    <property type="component" value="Unassembled WGS sequence"/>
</dbReference>
<dbReference type="Gene3D" id="3.30.565.10">
    <property type="entry name" value="Histidine kinase-like ATPase, C-terminal domain"/>
    <property type="match status" value="1"/>
</dbReference>
<dbReference type="SMART" id="SM00086">
    <property type="entry name" value="PAC"/>
    <property type="match status" value="1"/>
</dbReference>
<dbReference type="EMBL" id="JAFKCT010000005">
    <property type="protein sequence ID" value="MBN7811980.1"/>
    <property type="molecule type" value="Genomic_DNA"/>
</dbReference>
<evidence type="ECO:0000313" key="12">
    <source>
        <dbReference type="Proteomes" id="UP000664317"/>
    </source>
</evidence>
<comment type="caution">
    <text evidence="11">The sequence shown here is derived from an EMBL/GenBank/DDBJ whole genome shotgun (WGS) entry which is preliminary data.</text>
</comment>
<dbReference type="PROSITE" id="PS50112">
    <property type="entry name" value="PAS"/>
    <property type="match status" value="1"/>
</dbReference>
<feature type="transmembrane region" description="Helical" evidence="7">
    <location>
        <begin position="150"/>
        <end position="168"/>
    </location>
</feature>
<dbReference type="SMART" id="SM00091">
    <property type="entry name" value="PAS"/>
    <property type="match status" value="1"/>
</dbReference>
<feature type="transmembrane region" description="Helical" evidence="7">
    <location>
        <begin position="12"/>
        <end position="31"/>
    </location>
</feature>
<keyword evidence="5" id="KW-0418">Kinase</keyword>
<evidence type="ECO:0000259" key="8">
    <source>
        <dbReference type="PROSITE" id="PS50109"/>
    </source>
</evidence>
<organism evidence="11 12">
    <name type="scientific">Algoriphagus oliviformis</name>
    <dbReference type="NCBI Taxonomy" id="2811231"/>
    <lineage>
        <taxon>Bacteria</taxon>
        <taxon>Pseudomonadati</taxon>
        <taxon>Bacteroidota</taxon>
        <taxon>Cytophagia</taxon>
        <taxon>Cytophagales</taxon>
        <taxon>Cyclobacteriaceae</taxon>
        <taxon>Algoriphagus</taxon>
    </lineage>
</organism>
<evidence type="ECO:0000256" key="7">
    <source>
        <dbReference type="SAM" id="Phobius"/>
    </source>
</evidence>
<evidence type="ECO:0000256" key="3">
    <source>
        <dbReference type="ARBA" id="ARBA00022553"/>
    </source>
</evidence>
<evidence type="ECO:0000256" key="1">
    <source>
        <dbReference type="ARBA" id="ARBA00000085"/>
    </source>
</evidence>
<feature type="transmembrane region" description="Helical" evidence="7">
    <location>
        <begin position="72"/>
        <end position="89"/>
    </location>
</feature>
<name>A0ABS3C557_9BACT</name>
<dbReference type="Pfam" id="PF13426">
    <property type="entry name" value="PAS_9"/>
    <property type="match status" value="1"/>
</dbReference>
<protein>
    <recommendedName>
        <fullName evidence="2">histidine kinase</fullName>
        <ecNumber evidence="2">2.7.13.3</ecNumber>
    </recommendedName>
</protein>
<proteinExistence type="predicted"/>
<comment type="catalytic activity">
    <reaction evidence="1">
        <text>ATP + protein L-histidine = ADP + protein N-phospho-L-histidine.</text>
        <dbReference type="EC" id="2.7.13.3"/>
    </reaction>
</comment>
<feature type="coiled-coil region" evidence="6">
    <location>
        <begin position="431"/>
        <end position="458"/>
    </location>
</feature>
<keyword evidence="7" id="KW-0812">Transmembrane</keyword>
<accession>A0ABS3C557</accession>
<reference evidence="11 12" key="1">
    <citation type="submission" date="2021-03" db="EMBL/GenBank/DDBJ databases">
        <title>novel species isolated from a fishpond in China.</title>
        <authorList>
            <person name="Lu H."/>
            <person name="Cai Z."/>
        </authorList>
    </citation>
    <scope>NUCLEOTIDE SEQUENCE [LARGE SCALE GENOMIC DNA]</scope>
    <source>
        <strain evidence="11 12">H41</strain>
    </source>
</reference>
<keyword evidence="4" id="KW-0808">Transferase</keyword>
<dbReference type="InterPro" id="IPR036097">
    <property type="entry name" value="HisK_dim/P_sf"/>
</dbReference>
<evidence type="ECO:0000259" key="9">
    <source>
        <dbReference type="PROSITE" id="PS50112"/>
    </source>
</evidence>
<keyword evidence="6" id="KW-0175">Coiled coil</keyword>
<dbReference type="PROSITE" id="PS50109">
    <property type="entry name" value="HIS_KIN"/>
    <property type="match status" value="1"/>
</dbReference>
<dbReference type="Gene3D" id="3.30.450.20">
    <property type="entry name" value="PAS domain"/>
    <property type="match status" value="1"/>
</dbReference>
<dbReference type="SUPFAM" id="SSF55785">
    <property type="entry name" value="PYP-like sensor domain (PAS domain)"/>
    <property type="match status" value="1"/>
</dbReference>
<dbReference type="Gene3D" id="1.10.287.130">
    <property type="match status" value="1"/>
</dbReference>
<sequence>MSTTSLIKNRLPLAAQILAFLGLVFVVSWFLDIRALLQLFPDLPGIKFNSAVLLALTGICCWSWLSDKAVAVARILAALILATASLSLAQDFLQVNLGLDELIVEDGIGRAEGSPTPGRIPGMTAIIYLLFGSSLLLFTASRPRPFLGQILLHGISLLTFIALMGYLMKVPDFYTLSFLTGISPSIALIWFVFSLLLTLQHAHLGVTGLLIGDKKGSILARRLTPRIILALVAISFAWMQVQRLDLIQVDFGIALFALSILVVGLFLVWDAAAWLNRSDEKRVKAEHELLLAKQNLEKMVEIRNQELKGILDSAAVSIIATDKNGLIRHFSKGAERMLGYAADEVVGKAKPEQFHLPIEVQAKAAQMSRELGRPVQWHDVFTLYPLQGKVHSDEWNYLRKDGSTFPVQLNVSQIRSDNGKHLGFIGIATDITQLSSSRKELKDLLDKLESKNKQLLNFAHIISHNLRSPVITLDALVKFYKTEEEEGQKEELFGLVEQVIKNLLSSMEETIDILKVQEDTDQKIEAVSLAEVYEKTKTALIGKIREYAAEVQVDFGDMPTLHFSKSYLESVFLNLMSNALKYRHPDRPPLLSIRSGIDQGNPFLLFSDNGLGIDLKKHGGKVFGMNKTFHKNPDSKGVGLYLVKTQLESLGARISLESQVDEGTTFRVDFLADAAVR</sequence>
<dbReference type="InterPro" id="IPR036890">
    <property type="entry name" value="HATPase_C_sf"/>
</dbReference>
<feature type="domain" description="PAS" evidence="9">
    <location>
        <begin position="303"/>
        <end position="348"/>
    </location>
</feature>
<dbReference type="PROSITE" id="PS50113">
    <property type="entry name" value="PAC"/>
    <property type="match status" value="1"/>
</dbReference>
<feature type="transmembrane region" description="Helical" evidence="7">
    <location>
        <begin position="120"/>
        <end position="138"/>
    </location>
</feature>
<feature type="domain" description="PAC" evidence="10">
    <location>
        <begin position="391"/>
        <end position="443"/>
    </location>
</feature>
<dbReference type="SUPFAM" id="SSF55874">
    <property type="entry name" value="ATPase domain of HSP90 chaperone/DNA topoisomerase II/histidine kinase"/>
    <property type="match status" value="1"/>
</dbReference>
<evidence type="ECO:0000256" key="5">
    <source>
        <dbReference type="ARBA" id="ARBA00022777"/>
    </source>
</evidence>
<evidence type="ECO:0000256" key="2">
    <source>
        <dbReference type="ARBA" id="ARBA00012438"/>
    </source>
</evidence>
<keyword evidence="7" id="KW-1133">Transmembrane helix</keyword>
<dbReference type="PANTHER" id="PTHR43304">
    <property type="entry name" value="PHYTOCHROME-LIKE PROTEIN CPH1"/>
    <property type="match status" value="1"/>
</dbReference>
<keyword evidence="3" id="KW-0597">Phosphoprotein</keyword>
<feature type="transmembrane region" description="Helical" evidence="7">
    <location>
        <begin position="46"/>
        <end position="65"/>
    </location>
</feature>
<evidence type="ECO:0000313" key="11">
    <source>
        <dbReference type="EMBL" id="MBN7811980.1"/>
    </source>
</evidence>
<dbReference type="PANTHER" id="PTHR43304:SF1">
    <property type="entry name" value="PAC DOMAIN-CONTAINING PROTEIN"/>
    <property type="match status" value="1"/>
</dbReference>
<dbReference type="RefSeq" id="WP_206578756.1">
    <property type="nucleotide sequence ID" value="NZ_JAFKCT010000005.1"/>
</dbReference>
<dbReference type="InterPro" id="IPR000014">
    <property type="entry name" value="PAS"/>
</dbReference>
<evidence type="ECO:0000256" key="4">
    <source>
        <dbReference type="ARBA" id="ARBA00022679"/>
    </source>
</evidence>
<dbReference type="CDD" id="cd00130">
    <property type="entry name" value="PAS"/>
    <property type="match status" value="1"/>
</dbReference>
<feature type="transmembrane region" description="Helical" evidence="7">
    <location>
        <begin position="253"/>
        <end position="275"/>
    </location>
</feature>
<evidence type="ECO:0000256" key="6">
    <source>
        <dbReference type="SAM" id="Coils"/>
    </source>
</evidence>
<keyword evidence="7" id="KW-0472">Membrane</keyword>
<evidence type="ECO:0000259" key="10">
    <source>
        <dbReference type="PROSITE" id="PS50113"/>
    </source>
</evidence>
<dbReference type="EC" id="2.7.13.3" evidence="2"/>
<feature type="transmembrane region" description="Helical" evidence="7">
    <location>
        <begin position="223"/>
        <end position="241"/>
    </location>
</feature>
<gene>
    <name evidence="11" type="ORF">J0A68_13590</name>
</gene>
<dbReference type="Pfam" id="PF02518">
    <property type="entry name" value="HATPase_c"/>
    <property type="match status" value="1"/>
</dbReference>
<dbReference type="SMART" id="SM00387">
    <property type="entry name" value="HATPase_c"/>
    <property type="match status" value="1"/>
</dbReference>
<dbReference type="InterPro" id="IPR005467">
    <property type="entry name" value="His_kinase_dom"/>
</dbReference>
<feature type="transmembrane region" description="Helical" evidence="7">
    <location>
        <begin position="188"/>
        <end position="211"/>
    </location>
</feature>
<dbReference type="InterPro" id="IPR035965">
    <property type="entry name" value="PAS-like_dom_sf"/>
</dbReference>
<dbReference type="InterPro" id="IPR000700">
    <property type="entry name" value="PAS-assoc_C"/>
</dbReference>